<proteinExistence type="predicted"/>
<accession>A0A4R5EYY8</accession>
<dbReference type="RefSeq" id="WP_132827519.1">
    <property type="nucleotide sequence ID" value="NZ_SMFP01000002.1"/>
</dbReference>
<keyword evidence="3" id="KW-1185">Reference proteome</keyword>
<reference evidence="2 3" key="1">
    <citation type="submission" date="2019-03" db="EMBL/GenBank/DDBJ databases">
        <authorList>
            <person name="Zhang S."/>
        </authorList>
    </citation>
    <scope>NUCLEOTIDE SEQUENCE [LARGE SCALE GENOMIC DNA]</scope>
    <source>
        <strain evidence="2 3">S4J41</strain>
    </source>
</reference>
<evidence type="ECO:0000313" key="3">
    <source>
        <dbReference type="Proteomes" id="UP000294662"/>
    </source>
</evidence>
<dbReference type="InterPro" id="IPR045632">
    <property type="entry name" value="DUF6314"/>
</dbReference>
<gene>
    <name evidence="2" type="ORF">E1B25_04730</name>
</gene>
<dbReference type="OrthoDB" id="7351979at2"/>
<dbReference type="AlphaFoldDB" id="A0A4R5EYY8"/>
<protein>
    <submittedName>
        <fullName evidence="2">Trigger factor</fullName>
    </submittedName>
</protein>
<feature type="domain" description="DUF6314" evidence="1">
    <location>
        <begin position="11"/>
        <end position="133"/>
    </location>
</feature>
<sequence length="140" mass="16316">MTITPRHLHDFLGTWSLDRRIEQADGQTGHFIGQARWTPQGEGALYAEAGQLTLDGHPPMQAERRYRWGADMTVWFEDGRFFHAVPPQGGDSAHWCAPDEYEVRYEFGDWPKFRVTWQVRGPRKSYRMTGLYQPLSTECR</sequence>
<dbReference type="EMBL" id="SMFP01000002">
    <property type="protein sequence ID" value="TDE40261.1"/>
    <property type="molecule type" value="Genomic_DNA"/>
</dbReference>
<evidence type="ECO:0000313" key="2">
    <source>
        <dbReference type="EMBL" id="TDE40261.1"/>
    </source>
</evidence>
<comment type="caution">
    <text evidence="2">The sequence shown here is derived from an EMBL/GenBank/DDBJ whole genome shotgun (WGS) entry which is preliminary data.</text>
</comment>
<dbReference type="Pfam" id="PF19834">
    <property type="entry name" value="DUF6314"/>
    <property type="match status" value="1"/>
</dbReference>
<evidence type="ECO:0000259" key="1">
    <source>
        <dbReference type="Pfam" id="PF19834"/>
    </source>
</evidence>
<name>A0A4R5EYY8_9RHOB</name>
<dbReference type="Proteomes" id="UP000294662">
    <property type="component" value="Unassembled WGS sequence"/>
</dbReference>
<organism evidence="2 3">
    <name type="scientific">Antarcticimicrobium sediminis</name>
    <dbReference type="NCBI Taxonomy" id="2546227"/>
    <lineage>
        <taxon>Bacteria</taxon>
        <taxon>Pseudomonadati</taxon>
        <taxon>Pseudomonadota</taxon>
        <taxon>Alphaproteobacteria</taxon>
        <taxon>Rhodobacterales</taxon>
        <taxon>Paracoccaceae</taxon>
        <taxon>Antarcticimicrobium</taxon>
    </lineage>
</organism>